<comment type="similarity">
    <text evidence="1">Belongs to the glycosyltransferase 2 family.</text>
</comment>
<dbReference type="InterPro" id="IPR029044">
    <property type="entry name" value="Nucleotide-diphossugar_trans"/>
</dbReference>
<dbReference type="PANTHER" id="PTHR43179">
    <property type="entry name" value="RHAMNOSYLTRANSFERASE WBBL"/>
    <property type="match status" value="1"/>
</dbReference>
<evidence type="ECO:0000256" key="2">
    <source>
        <dbReference type="ARBA" id="ARBA00022676"/>
    </source>
</evidence>
<evidence type="ECO:0000256" key="1">
    <source>
        <dbReference type="ARBA" id="ARBA00006739"/>
    </source>
</evidence>
<accession>A0A382XIT9</accession>
<dbReference type="EMBL" id="UINC01167978">
    <property type="protein sequence ID" value="SVD70770.1"/>
    <property type="molecule type" value="Genomic_DNA"/>
</dbReference>
<dbReference type="Pfam" id="PF00535">
    <property type="entry name" value="Glycos_transf_2"/>
    <property type="match status" value="1"/>
</dbReference>
<organism evidence="5">
    <name type="scientific">marine metagenome</name>
    <dbReference type="NCBI Taxonomy" id="408172"/>
    <lineage>
        <taxon>unclassified sequences</taxon>
        <taxon>metagenomes</taxon>
        <taxon>ecological metagenomes</taxon>
    </lineage>
</organism>
<dbReference type="GO" id="GO:0016757">
    <property type="term" value="F:glycosyltransferase activity"/>
    <property type="evidence" value="ECO:0007669"/>
    <property type="project" value="UniProtKB-KW"/>
</dbReference>
<dbReference type="CDD" id="cd04186">
    <property type="entry name" value="GT_2_like_c"/>
    <property type="match status" value="1"/>
</dbReference>
<proteinExistence type="inferred from homology"/>
<dbReference type="Gene3D" id="3.90.550.10">
    <property type="entry name" value="Spore Coat Polysaccharide Biosynthesis Protein SpsA, Chain A"/>
    <property type="match status" value="1"/>
</dbReference>
<protein>
    <recommendedName>
        <fullName evidence="4">Glycosyltransferase 2-like domain-containing protein</fullName>
    </recommendedName>
</protein>
<gene>
    <name evidence="5" type="ORF">METZ01_LOCUS423624</name>
</gene>
<feature type="non-terminal residue" evidence="5">
    <location>
        <position position="250"/>
    </location>
</feature>
<dbReference type="InterPro" id="IPR001173">
    <property type="entry name" value="Glyco_trans_2-like"/>
</dbReference>
<name>A0A382XIT9_9ZZZZ</name>
<evidence type="ECO:0000313" key="5">
    <source>
        <dbReference type="EMBL" id="SVD70770.1"/>
    </source>
</evidence>
<dbReference type="AlphaFoldDB" id="A0A382XIT9"/>
<evidence type="ECO:0000259" key="4">
    <source>
        <dbReference type="Pfam" id="PF00535"/>
    </source>
</evidence>
<dbReference type="SUPFAM" id="SSF53448">
    <property type="entry name" value="Nucleotide-diphospho-sugar transferases"/>
    <property type="match status" value="1"/>
</dbReference>
<sequence length="250" mass="28767">MSELEPTVSIVIPHWNNIDILSECLESISSTDFSNLEIIIVDNASSDNSVQWIKTNYPSILLIENDKNYGYAGGCNIGADKASGEYIIFLNNDTVQDRDWVSALVNTMDSNADIAAVQPKILNYYDRSIFDYAGGSGGHMDIYCFPFARGRVFSYQEIDSDQYNNREKCFWSSGTCIMVRKKIFQKAGGFDETFFAHMEEIDLCWRFYAMGFEVWVDPRSIIYHKNALTLPMYTHKKYYLNHRNSLLMLF</sequence>
<keyword evidence="2" id="KW-0328">Glycosyltransferase</keyword>
<evidence type="ECO:0000256" key="3">
    <source>
        <dbReference type="ARBA" id="ARBA00022679"/>
    </source>
</evidence>
<keyword evidence="3" id="KW-0808">Transferase</keyword>
<reference evidence="5" key="1">
    <citation type="submission" date="2018-05" db="EMBL/GenBank/DDBJ databases">
        <authorList>
            <person name="Lanie J.A."/>
            <person name="Ng W.-L."/>
            <person name="Kazmierczak K.M."/>
            <person name="Andrzejewski T.M."/>
            <person name="Davidsen T.M."/>
            <person name="Wayne K.J."/>
            <person name="Tettelin H."/>
            <person name="Glass J.I."/>
            <person name="Rusch D."/>
            <person name="Podicherti R."/>
            <person name="Tsui H.-C.T."/>
            <person name="Winkler M.E."/>
        </authorList>
    </citation>
    <scope>NUCLEOTIDE SEQUENCE</scope>
</reference>
<feature type="domain" description="Glycosyltransferase 2-like" evidence="4">
    <location>
        <begin position="9"/>
        <end position="152"/>
    </location>
</feature>
<dbReference type="PANTHER" id="PTHR43179:SF12">
    <property type="entry name" value="GALACTOFURANOSYLTRANSFERASE GLFT2"/>
    <property type="match status" value="1"/>
</dbReference>